<dbReference type="GO" id="GO:0016740">
    <property type="term" value="F:transferase activity"/>
    <property type="evidence" value="ECO:0007669"/>
    <property type="project" value="UniProtKB-KW"/>
</dbReference>
<dbReference type="RefSeq" id="WP_015748353.1">
    <property type="nucleotide sequence ID" value="NC_013235.1"/>
</dbReference>
<gene>
    <name evidence="2" type="ordered locus">Namu_3152</name>
</gene>
<dbReference type="CDD" id="cd01741">
    <property type="entry name" value="GATase1_1"/>
    <property type="match status" value="1"/>
</dbReference>
<dbReference type="Proteomes" id="UP000002218">
    <property type="component" value="Chromosome"/>
</dbReference>
<dbReference type="InterPro" id="IPR029062">
    <property type="entry name" value="Class_I_gatase-like"/>
</dbReference>
<dbReference type="InParanoid" id="C8XBY1"/>
<dbReference type="eggNOG" id="COG0518">
    <property type="taxonomic scope" value="Bacteria"/>
</dbReference>
<feature type="domain" description="Glutamine amidotransferase" evidence="1">
    <location>
        <begin position="23"/>
        <end position="181"/>
    </location>
</feature>
<dbReference type="InterPro" id="IPR044992">
    <property type="entry name" value="ChyE-like"/>
</dbReference>
<keyword evidence="2" id="KW-0315">Glutamine amidotransferase</keyword>
<name>C8XBY1_NAKMY</name>
<evidence type="ECO:0000313" key="3">
    <source>
        <dbReference type="Proteomes" id="UP000002218"/>
    </source>
</evidence>
<dbReference type="AlphaFoldDB" id="C8XBY1"/>
<organism evidence="2 3">
    <name type="scientific">Nakamurella multipartita (strain ATCC 700099 / DSM 44233 / CIP 104796 / JCM 9543 / NBRC 105858 / Y-104)</name>
    <name type="common">Microsphaera multipartita</name>
    <dbReference type="NCBI Taxonomy" id="479431"/>
    <lineage>
        <taxon>Bacteria</taxon>
        <taxon>Bacillati</taxon>
        <taxon>Actinomycetota</taxon>
        <taxon>Actinomycetes</taxon>
        <taxon>Nakamurellales</taxon>
        <taxon>Nakamurellaceae</taxon>
        <taxon>Nakamurella</taxon>
    </lineage>
</organism>
<keyword evidence="2" id="KW-0808">Transferase</keyword>
<keyword evidence="3" id="KW-1185">Reference proteome</keyword>
<dbReference type="KEGG" id="nml:Namu_3152"/>
<proteinExistence type="predicted"/>
<dbReference type="PROSITE" id="PS51273">
    <property type="entry name" value="GATASE_TYPE_1"/>
    <property type="match status" value="1"/>
</dbReference>
<dbReference type="Pfam" id="PF00117">
    <property type="entry name" value="GATase"/>
    <property type="match status" value="1"/>
</dbReference>
<reference evidence="2 3" key="2">
    <citation type="journal article" date="2010" name="Stand. Genomic Sci.">
        <title>Complete genome sequence of Nakamurella multipartita type strain (Y-104).</title>
        <authorList>
            <person name="Tice H."/>
            <person name="Mayilraj S."/>
            <person name="Sims D."/>
            <person name="Lapidus A."/>
            <person name="Nolan M."/>
            <person name="Lucas S."/>
            <person name="Glavina Del Rio T."/>
            <person name="Copeland A."/>
            <person name="Cheng J.F."/>
            <person name="Meincke L."/>
            <person name="Bruce D."/>
            <person name="Goodwin L."/>
            <person name="Pitluck S."/>
            <person name="Ivanova N."/>
            <person name="Mavromatis K."/>
            <person name="Ovchinnikova G."/>
            <person name="Pati A."/>
            <person name="Chen A."/>
            <person name="Palaniappan K."/>
            <person name="Land M."/>
            <person name="Hauser L."/>
            <person name="Chang Y.J."/>
            <person name="Jeffries C.D."/>
            <person name="Detter J.C."/>
            <person name="Brettin T."/>
            <person name="Rohde M."/>
            <person name="Goker M."/>
            <person name="Bristow J."/>
            <person name="Eisen J.A."/>
            <person name="Markowitz V."/>
            <person name="Hugenholtz P."/>
            <person name="Kyrpides N.C."/>
            <person name="Klenk H.P."/>
            <person name="Chen F."/>
        </authorList>
    </citation>
    <scope>NUCLEOTIDE SEQUENCE [LARGE SCALE GENOMIC DNA]</scope>
    <source>
        <strain evidence="3">ATCC 700099 / DSM 44233 / CIP 104796 / JCM 9543 / NBRC 105858 / Y-104</strain>
    </source>
</reference>
<dbReference type="HOGENOM" id="CLU_054974_3_2_11"/>
<dbReference type="OrthoDB" id="5196541at2"/>
<evidence type="ECO:0000313" key="2">
    <source>
        <dbReference type="EMBL" id="ACV79485.1"/>
    </source>
</evidence>
<accession>C8XBY1</accession>
<dbReference type="Gene3D" id="3.40.50.880">
    <property type="match status" value="1"/>
</dbReference>
<sequence>MATILVLEHDPDDPVQRLGDWLTEAGATLLICRLHAGEQIPAEFDAVVCLGGRMNATDDAATPWLAATKALLRRAIAARTPTLGVCLGAQLMAVAGGGTVTVGANGPEVGAYLAAKRDAAGQDPLFADLPMTPDVMQCHDDVVTALPPGSTLLLSGTGYPHQAWRQGDAAWAVQFHPETTAATVREWAAGHGVTGGPRLGPMLDEADQAATEVWRDFAHRFVAFVDRPPAARTGLPISAVPR</sequence>
<dbReference type="InterPro" id="IPR017926">
    <property type="entry name" value="GATASE"/>
</dbReference>
<dbReference type="STRING" id="479431.Namu_3152"/>
<reference evidence="3" key="1">
    <citation type="submission" date="2009-09" db="EMBL/GenBank/DDBJ databases">
        <title>The complete genome of Nakamurella multipartita DSM 44233.</title>
        <authorList>
            <consortium name="US DOE Joint Genome Institute (JGI-PGF)"/>
            <person name="Lucas S."/>
            <person name="Copeland A."/>
            <person name="Lapidus A."/>
            <person name="Glavina del Rio T."/>
            <person name="Dalin E."/>
            <person name="Tice H."/>
            <person name="Bruce D."/>
            <person name="Goodwin L."/>
            <person name="Pitluck S."/>
            <person name="Kyrpides N."/>
            <person name="Mavromatis K."/>
            <person name="Ivanova N."/>
            <person name="Ovchinnikova G."/>
            <person name="Sims D."/>
            <person name="Meincke L."/>
            <person name="Brettin T."/>
            <person name="Detter J.C."/>
            <person name="Han C."/>
            <person name="Larimer F."/>
            <person name="Land M."/>
            <person name="Hauser L."/>
            <person name="Markowitz V."/>
            <person name="Cheng J.-F."/>
            <person name="Hugenholtz P."/>
            <person name="Woyke T."/>
            <person name="Wu D."/>
            <person name="Klenk H.-P."/>
            <person name="Eisen J.A."/>
        </authorList>
    </citation>
    <scope>NUCLEOTIDE SEQUENCE [LARGE SCALE GENOMIC DNA]</scope>
    <source>
        <strain evidence="3">ATCC 700099 / DSM 44233 / CIP 104796 / JCM 9543 / NBRC 105858 / Y-104</strain>
    </source>
</reference>
<evidence type="ECO:0000259" key="1">
    <source>
        <dbReference type="Pfam" id="PF00117"/>
    </source>
</evidence>
<dbReference type="PANTHER" id="PTHR42695">
    <property type="entry name" value="GLUTAMINE AMIDOTRANSFERASE YLR126C-RELATED"/>
    <property type="match status" value="1"/>
</dbReference>
<dbReference type="GO" id="GO:0005829">
    <property type="term" value="C:cytosol"/>
    <property type="evidence" value="ECO:0007669"/>
    <property type="project" value="TreeGrafter"/>
</dbReference>
<dbReference type="PANTHER" id="PTHR42695:SF5">
    <property type="entry name" value="GLUTAMINE AMIDOTRANSFERASE YLR126C-RELATED"/>
    <property type="match status" value="1"/>
</dbReference>
<protein>
    <submittedName>
        <fullName evidence="2">Glutamine amidotransferase class-I</fullName>
    </submittedName>
</protein>
<dbReference type="EMBL" id="CP001737">
    <property type="protein sequence ID" value="ACV79485.1"/>
    <property type="molecule type" value="Genomic_DNA"/>
</dbReference>
<dbReference type="SUPFAM" id="SSF52317">
    <property type="entry name" value="Class I glutamine amidotransferase-like"/>
    <property type="match status" value="1"/>
</dbReference>